<keyword evidence="2" id="KW-0732">Signal</keyword>
<evidence type="ECO:0000313" key="5">
    <source>
        <dbReference type="Proteomes" id="UP000556026"/>
    </source>
</evidence>
<reference evidence="5" key="1">
    <citation type="submission" date="2020-06" db="EMBL/GenBank/DDBJ databases">
        <title>Draft genomic sequence of Geomonas sp. Red330.</title>
        <authorList>
            <person name="Itoh H."/>
            <person name="Zhenxing X."/>
            <person name="Ushijima N."/>
            <person name="Masuda Y."/>
            <person name="Shiratori Y."/>
            <person name="Senoo K."/>
        </authorList>
    </citation>
    <scope>NUCLEOTIDE SEQUENCE [LARGE SCALE GENOMIC DNA]</scope>
    <source>
        <strain evidence="5">Red330</strain>
    </source>
</reference>
<proteinExistence type="predicted"/>
<protein>
    <recommendedName>
        <fullName evidence="3">Glycine-zipper-containing OmpA-like membrane domain-containing protein</fullName>
    </recommendedName>
</protein>
<dbReference type="Proteomes" id="UP000556026">
    <property type="component" value="Unassembled WGS sequence"/>
</dbReference>
<evidence type="ECO:0000313" key="4">
    <source>
        <dbReference type="EMBL" id="GFO60137.1"/>
    </source>
</evidence>
<organism evidence="4 5">
    <name type="scientific">Geomonas silvestris</name>
    <dbReference type="NCBI Taxonomy" id="2740184"/>
    <lineage>
        <taxon>Bacteria</taxon>
        <taxon>Pseudomonadati</taxon>
        <taxon>Thermodesulfobacteriota</taxon>
        <taxon>Desulfuromonadia</taxon>
        <taxon>Geobacterales</taxon>
        <taxon>Geobacteraceae</taxon>
        <taxon>Geomonas</taxon>
    </lineage>
</organism>
<feature type="signal peptide" evidence="2">
    <location>
        <begin position="1"/>
        <end position="22"/>
    </location>
</feature>
<comment type="caution">
    <text evidence="4">The sequence shown here is derived from an EMBL/GenBank/DDBJ whole genome shotgun (WGS) entry which is preliminary data.</text>
</comment>
<accession>A0A6V8MJJ9</accession>
<gene>
    <name evidence="4" type="ORF">GMST_24620</name>
</gene>
<name>A0A6V8MJJ9_9BACT</name>
<dbReference type="RefSeq" id="WP_183354960.1">
    <property type="nucleotide sequence ID" value="NZ_BLXX01000007.1"/>
</dbReference>
<dbReference type="InterPro" id="IPR025693">
    <property type="entry name" value="Gly-zipper_OmpA-like_dom"/>
</dbReference>
<feature type="region of interest" description="Disordered" evidence="1">
    <location>
        <begin position="146"/>
        <end position="177"/>
    </location>
</feature>
<evidence type="ECO:0000259" key="3">
    <source>
        <dbReference type="Pfam" id="PF13436"/>
    </source>
</evidence>
<feature type="chain" id="PRO_5027564163" description="Glycine-zipper-containing OmpA-like membrane domain-containing protein" evidence="2">
    <location>
        <begin position="23"/>
        <end position="177"/>
    </location>
</feature>
<dbReference type="EMBL" id="BLXX01000007">
    <property type="protein sequence ID" value="GFO60137.1"/>
    <property type="molecule type" value="Genomic_DNA"/>
</dbReference>
<evidence type="ECO:0000256" key="1">
    <source>
        <dbReference type="SAM" id="MobiDB-lite"/>
    </source>
</evidence>
<dbReference type="Pfam" id="PF13436">
    <property type="entry name" value="Gly-zipper_OmpA"/>
    <property type="match status" value="1"/>
</dbReference>
<feature type="compositionally biased region" description="Low complexity" evidence="1">
    <location>
        <begin position="167"/>
        <end position="177"/>
    </location>
</feature>
<dbReference type="AlphaFoldDB" id="A0A6V8MJJ9"/>
<evidence type="ECO:0000256" key="2">
    <source>
        <dbReference type="SAM" id="SignalP"/>
    </source>
</evidence>
<keyword evidence="5" id="KW-1185">Reference proteome</keyword>
<feature type="domain" description="Glycine-zipper-containing OmpA-like membrane" evidence="3">
    <location>
        <begin position="72"/>
        <end position="114"/>
    </location>
</feature>
<sequence length="177" mass="18283">MRKGTRKTLVAASLGALLIAGCATMPSGPSVMVLPTPGKPFEVFMQEDAECRMWAEQRLGISPQEQHDQSVAQGAAVGTVLGAGVGAMLGAASGNAGAGAAIGAGSGLLLGSVSGADAGQAYGYQAQRIYDNSYLQCMYAKGNQVPGTVRREYRQRRATPPPPPPSYNSVPPDYLEP</sequence>
<dbReference type="PROSITE" id="PS51257">
    <property type="entry name" value="PROKAR_LIPOPROTEIN"/>
    <property type="match status" value="1"/>
</dbReference>